<dbReference type="SUPFAM" id="SSF46785">
    <property type="entry name" value="Winged helix' DNA-binding domain"/>
    <property type="match status" value="1"/>
</dbReference>
<proteinExistence type="predicted"/>
<evidence type="ECO:0000256" key="1">
    <source>
        <dbReference type="SAM" id="MobiDB-lite"/>
    </source>
</evidence>
<organism evidence="2 3">
    <name type="scientific">Salibacterium lacus</name>
    <dbReference type="NCBI Taxonomy" id="1898109"/>
    <lineage>
        <taxon>Bacteria</taxon>
        <taxon>Bacillati</taxon>
        <taxon>Bacillota</taxon>
        <taxon>Bacilli</taxon>
        <taxon>Bacillales</taxon>
        <taxon>Bacillaceae</taxon>
    </lineage>
</organism>
<accession>A0ABW5SWK5</accession>
<feature type="compositionally biased region" description="Basic and acidic residues" evidence="1">
    <location>
        <begin position="134"/>
        <end position="143"/>
    </location>
</feature>
<evidence type="ECO:0000313" key="3">
    <source>
        <dbReference type="Proteomes" id="UP001597520"/>
    </source>
</evidence>
<evidence type="ECO:0008006" key="4">
    <source>
        <dbReference type="Google" id="ProtNLM"/>
    </source>
</evidence>
<comment type="caution">
    <text evidence="2">The sequence shown here is derived from an EMBL/GenBank/DDBJ whole genome shotgun (WGS) entry which is preliminary data.</text>
</comment>
<feature type="compositionally biased region" description="Polar residues" evidence="1">
    <location>
        <begin position="110"/>
        <end position="120"/>
    </location>
</feature>
<dbReference type="RefSeq" id="WP_380711352.1">
    <property type="nucleotide sequence ID" value="NZ_JBHUML010000002.1"/>
</dbReference>
<sequence length="293" mass="32319">MSDTYFRVYSGLLTPHHKKKIGAALWEFLWCIDRVTNESEQEGQKSGTVLGGSPVSYSDVANDLGVGKSTVKRNFERLEEENYIHLKRTPYGHIVTVNKSKKWGAKNEYSESAKNGTGAENETRGAKNGTQGAENDHSNKDNTETLQGQYNVVVGNKRTREQEYQDQLDQITDTFMAYRGKPGTPPRASDYDHARAILESGVSATEALAGIKQAFDNFKPKYTGDEITSLGYCKKIILANHYANKQRKEASANATSTSRYAGSYGQAQGASRTGEKRSITGGQVGWIKPGKRS</sequence>
<gene>
    <name evidence="2" type="ORF">ACFSUB_01155</name>
</gene>
<keyword evidence="3" id="KW-1185">Reference proteome</keyword>
<reference evidence="3" key="1">
    <citation type="journal article" date="2019" name="Int. J. Syst. Evol. Microbiol.">
        <title>The Global Catalogue of Microorganisms (GCM) 10K type strain sequencing project: providing services to taxonomists for standard genome sequencing and annotation.</title>
        <authorList>
            <consortium name="The Broad Institute Genomics Platform"/>
            <consortium name="The Broad Institute Genome Sequencing Center for Infectious Disease"/>
            <person name="Wu L."/>
            <person name="Ma J."/>
        </authorList>
    </citation>
    <scope>NUCLEOTIDE SEQUENCE [LARGE SCALE GENOMIC DNA]</scope>
    <source>
        <strain evidence="3">KCTC 33792</strain>
    </source>
</reference>
<dbReference type="Proteomes" id="UP001597520">
    <property type="component" value="Unassembled WGS sequence"/>
</dbReference>
<protein>
    <recommendedName>
        <fullName evidence="4">Helix-turn-helix domain-containing protein</fullName>
    </recommendedName>
</protein>
<dbReference type="EMBL" id="JBHUML010000002">
    <property type="protein sequence ID" value="MFD2704058.1"/>
    <property type="molecule type" value="Genomic_DNA"/>
</dbReference>
<name>A0ABW5SWK5_9BACI</name>
<dbReference type="InterPro" id="IPR036390">
    <property type="entry name" value="WH_DNA-bd_sf"/>
</dbReference>
<feature type="compositionally biased region" description="Polar residues" evidence="1">
    <location>
        <begin position="252"/>
        <end position="271"/>
    </location>
</feature>
<feature type="region of interest" description="Disordered" evidence="1">
    <location>
        <begin position="250"/>
        <end position="293"/>
    </location>
</feature>
<feature type="region of interest" description="Disordered" evidence="1">
    <location>
        <begin position="108"/>
        <end position="144"/>
    </location>
</feature>
<evidence type="ECO:0000313" key="2">
    <source>
        <dbReference type="EMBL" id="MFD2704058.1"/>
    </source>
</evidence>